<keyword evidence="3" id="KW-1185">Reference proteome</keyword>
<dbReference type="AlphaFoldDB" id="A0A4Z2GDM5"/>
<feature type="region of interest" description="Disordered" evidence="1">
    <location>
        <begin position="43"/>
        <end position="86"/>
    </location>
</feature>
<feature type="compositionally biased region" description="Basic residues" evidence="1">
    <location>
        <begin position="57"/>
        <end position="68"/>
    </location>
</feature>
<evidence type="ECO:0000313" key="3">
    <source>
        <dbReference type="Proteomes" id="UP000314294"/>
    </source>
</evidence>
<feature type="compositionally biased region" description="Basic and acidic residues" evidence="1">
    <location>
        <begin position="43"/>
        <end position="56"/>
    </location>
</feature>
<dbReference type="EMBL" id="SRLO01000573">
    <property type="protein sequence ID" value="TNN51686.1"/>
    <property type="molecule type" value="Genomic_DNA"/>
</dbReference>
<organism evidence="2 3">
    <name type="scientific">Liparis tanakae</name>
    <name type="common">Tanaka's snailfish</name>
    <dbReference type="NCBI Taxonomy" id="230148"/>
    <lineage>
        <taxon>Eukaryota</taxon>
        <taxon>Metazoa</taxon>
        <taxon>Chordata</taxon>
        <taxon>Craniata</taxon>
        <taxon>Vertebrata</taxon>
        <taxon>Euteleostomi</taxon>
        <taxon>Actinopterygii</taxon>
        <taxon>Neopterygii</taxon>
        <taxon>Teleostei</taxon>
        <taxon>Neoteleostei</taxon>
        <taxon>Acanthomorphata</taxon>
        <taxon>Eupercaria</taxon>
        <taxon>Perciformes</taxon>
        <taxon>Cottioidei</taxon>
        <taxon>Cottales</taxon>
        <taxon>Liparidae</taxon>
        <taxon>Liparis</taxon>
    </lineage>
</organism>
<evidence type="ECO:0000256" key="1">
    <source>
        <dbReference type="SAM" id="MobiDB-lite"/>
    </source>
</evidence>
<feature type="region of interest" description="Disordered" evidence="1">
    <location>
        <begin position="1"/>
        <end position="21"/>
    </location>
</feature>
<feature type="compositionally biased region" description="Basic and acidic residues" evidence="1">
    <location>
        <begin position="69"/>
        <end position="83"/>
    </location>
</feature>
<comment type="caution">
    <text evidence="2">The sequence shown here is derived from an EMBL/GenBank/DDBJ whole genome shotgun (WGS) entry which is preliminary data.</text>
</comment>
<name>A0A4Z2GDM5_9TELE</name>
<protein>
    <submittedName>
        <fullName evidence="2">Uncharacterized protein</fullName>
    </submittedName>
</protein>
<proteinExistence type="predicted"/>
<dbReference type="Proteomes" id="UP000314294">
    <property type="component" value="Unassembled WGS sequence"/>
</dbReference>
<sequence length="160" mass="18038">MVQFTQTSSQQRGGGEGRRRIRCPWRPRFTHCAVRKAEEVASRMNTHREASGESRGRLPRGRVMTHRNRLGDKAERDTSESASRRRHRLCPRRLAVYLLRGVGGRRRPRLGGLFGLGLLALRGFRGEQDGTPGQRRAGVLQVGEEGIWEGGGEKKGTQQR</sequence>
<feature type="compositionally biased region" description="Polar residues" evidence="1">
    <location>
        <begin position="1"/>
        <end position="11"/>
    </location>
</feature>
<reference evidence="2 3" key="1">
    <citation type="submission" date="2019-03" db="EMBL/GenBank/DDBJ databases">
        <title>First draft genome of Liparis tanakae, snailfish: a comprehensive survey of snailfish specific genes.</title>
        <authorList>
            <person name="Kim W."/>
            <person name="Song I."/>
            <person name="Jeong J.-H."/>
            <person name="Kim D."/>
            <person name="Kim S."/>
            <person name="Ryu S."/>
            <person name="Song J.Y."/>
            <person name="Lee S.K."/>
        </authorList>
    </citation>
    <scope>NUCLEOTIDE SEQUENCE [LARGE SCALE GENOMIC DNA]</scope>
    <source>
        <tissue evidence="2">Muscle</tissue>
    </source>
</reference>
<accession>A0A4Z2GDM5</accession>
<evidence type="ECO:0000313" key="2">
    <source>
        <dbReference type="EMBL" id="TNN51686.1"/>
    </source>
</evidence>
<gene>
    <name evidence="2" type="ORF">EYF80_038098</name>
</gene>